<organism evidence="2 3">
    <name type="scientific">Photobacterium kishitanii</name>
    <dbReference type="NCBI Taxonomy" id="318456"/>
    <lineage>
        <taxon>Bacteria</taxon>
        <taxon>Pseudomonadati</taxon>
        <taxon>Pseudomonadota</taxon>
        <taxon>Gammaproteobacteria</taxon>
        <taxon>Vibrionales</taxon>
        <taxon>Vibrionaceae</taxon>
        <taxon>Photobacterium</taxon>
    </lineage>
</organism>
<comment type="caution">
    <text evidence="2">The sequence shown here is derived from an EMBL/GenBank/DDBJ whole genome shotgun (WGS) entry which is preliminary data.</text>
</comment>
<name>A0A0B7JBU5_9GAMM</name>
<dbReference type="AlphaFoldDB" id="A0A0B7JBU5"/>
<dbReference type="GO" id="GO:0004792">
    <property type="term" value="F:thiosulfate-cyanide sulfurtransferase activity"/>
    <property type="evidence" value="ECO:0007669"/>
    <property type="project" value="TreeGrafter"/>
</dbReference>
<dbReference type="SUPFAM" id="SSF69572">
    <property type="entry name" value="Activating enzymes of the ubiquitin-like proteins"/>
    <property type="match status" value="1"/>
</dbReference>
<evidence type="ECO:0000313" key="2">
    <source>
        <dbReference type="EMBL" id="PSU90900.1"/>
    </source>
</evidence>
<dbReference type="RefSeq" id="WP_036788481.1">
    <property type="nucleotide sequence ID" value="NZ_LN794352.1"/>
</dbReference>
<dbReference type="CDD" id="cd00757">
    <property type="entry name" value="ThiF_MoeB_HesA_family"/>
    <property type="match status" value="1"/>
</dbReference>
<dbReference type="InterPro" id="IPR035985">
    <property type="entry name" value="Ubiquitin-activating_enz"/>
</dbReference>
<dbReference type="GO" id="GO:0005829">
    <property type="term" value="C:cytosol"/>
    <property type="evidence" value="ECO:0007669"/>
    <property type="project" value="TreeGrafter"/>
</dbReference>
<dbReference type="GeneID" id="29946019"/>
<dbReference type="Proteomes" id="UP000241426">
    <property type="component" value="Unassembled WGS sequence"/>
</dbReference>
<protein>
    <submittedName>
        <fullName evidence="2">HesA/MoeB/ThiF family protein</fullName>
    </submittedName>
</protein>
<evidence type="ECO:0000313" key="3">
    <source>
        <dbReference type="Proteomes" id="UP000241426"/>
    </source>
</evidence>
<proteinExistence type="inferred from homology"/>
<dbReference type="InterPro" id="IPR045886">
    <property type="entry name" value="ThiF/MoeB/HesA"/>
</dbReference>
<gene>
    <name evidence="2" type="ORF">C9J27_23280</name>
</gene>
<dbReference type="EMBL" id="PYNF01000039">
    <property type="protein sequence ID" value="PSU90900.1"/>
    <property type="molecule type" value="Genomic_DNA"/>
</dbReference>
<dbReference type="PANTHER" id="PTHR10953:SF240">
    <property type="entry name" value="SULFUR CARRIER PROTEIN THIS ADENYLYLTRANSFERASE"/>
    <property type="match status" value="1"/>
</dbReference>
<accession>A0A0B7JBU5</accession>
<dbReference type="Gene3D" id="3.40.50.720">
    <property type="entry name" value="NAD(P)-binding Rossmann-like Domain"/>
    <property type="match status" value="1"/>
</dbReference>
<reference evidence="2 3" key="1">
    <citation type="submission" date="2018-01" db="EMBL/GenBank/DDBJ databases">
        <title>Whole genome sequencing of Histamine producing bacteria.</title>
        <authorList>
            <person name="Butler K."/>
        </authorList>
    </citation>
    <scope>NUCLEOTIDE SEQUENCE [LARGE SCALE GENOMIC DNA]</scope>
    <source>
        <strain evidence="2 3">FS-7.2</strain>
    </source>
</reference>
<dbReference type="GO" id="GO:0008641">
    <property type="term" value="F:ubiquitin-like modifier activating enzyme activity"/>
    <property type="evidence" value="ECO:0007669"/>
    <property type="project" value="InterPro"/>
</dbReference>
<dbReference type="GO" id="GO:0016779">
    <property type="term" value="F:nucleotidyltransferase activity"/>
    <property type="evidence" value="ECO:0007669"/>
    <property type="project" value="TreeGrafter"/>
</dbReference>
<dbReference type="PANTHER" id="PTHR10953">
    <property type="entry name" value="UBIQUITIN-ACTIVATING ENZYME E1"/>
    <property type="match status" value="1"/>
</dbReference>
<dbReference type="InterPro" id="IPR000594">
    <property type="entry name" value="ThiF_NAD_FAD-bd"/>
</dbReference>
<dbReference type="GO" id="GO:0008146">
    <property type="term" value="F:sulfotransferase activity"/>
    <property type="evidence" value="ECO:0007669"/>
    <property type="project" value="TreeGrafter"/>
</dbReference>
<comment type="similarity">
    <text evidence="1">Belongs to the HesA/MoeB/ThiF family.</text>
</comment>
<dbReference type="FunFam" id="3.40.50.720:FF:000080">
    <property type="entry name" value="Thiazole biosynthesis adenylyltransferase ThiF"/>
    <property type="match status" value="1"/>
</dbReference>
<accession>A0A2T3KBA9</accession>
<dbReference type="Pfam" id="PF00899">
    <property type="entry name" value="ThiF"/>
    <property type="match status" value="1"/>
</dbReference>
<evidence type="ECO:0000256" key="1">
    <source>
        <dbReference type="ARBA" id="ARBA00009919"/>
    </source>
</evidence>
<sequence length="263" mass="28440">MTINSELSDAEFIRYSRQLMVAEIGEVGQQQLMNAQVLVIGVGGLGSAAVMYLAAAGVGLLVIADDDDVEVSNLQRQVIYRDSDIATSKAQAACQQINALNPLIRTRAVQAKLAGFQLDIEVQQADIVLDCSDNWGTRYAINQACFKHQKTLISGASIGWQGQLIAFDFRQSKSGCYQCLFPIFNSTEQQANNCRTGGVIGPVVGTIGNLQALTAIKTITGVGDIGFSLLQQFDGFNNRWQQLSINTEPHCPVCGVVTHQEIV</sequence>
<dbReference type="eggNOG" id="COG0476">
    <property type="taxonomic scope" value="Bacteria"/>
</dbReference>